<feature type="transmembrane region" description="Helical" evidence="1">
    <location>
        <begin position="117"/>
        <end position="142"/>
    </location>
</feature>
<dbReference type="NCBIfam" id="NF038403">
    <property type="entry name" value="perm_prefix_1"/>
    <property type="match status" value="1"/>
</dbReference>
<feature type="transmembrane region" description="Helical" evidence="1">
    <location>
        <begin position="86"/>
        <end position="105"/>
    </location>
</feature>
<reference evidence="2 3" key="1">
    <citation type="submission" date="2019-06" db="EMBL/GenBank/DDBJ databases">
        <title>Sequencing the genomes of 1000 actinobacteria strains.</title>
        <authorList>
            <person name="Klenk H.-P."/>
        </authorList>
    </citation>
    <scope>NUCLEOTIDE SEQUENCE [LARGE SCALE GENOMIC DNA]</scope>
    <source>
        <strain evidence="2 3">DSM 45928</strain>
    </source>
</reference>
<dbReference type="InterPro" id="IPR047928">
    <property type="entry name" value="Perm_prefix_1"/>
</dbReference>
<feature type="transmembrane region" description="Helical" evidence="1">
    <location>
        <begin position="215"/>
        <end position="236"/>
    </location>
</feature>
<evidence type="ECO:0000313" key="3">
    <source>
        <dbReference type="Proteomes" id="UP000317043"/>
    </source>
</evidence>
<gene>
    <name evidence="2" type="ORF">FB566_3840</name>
</gene>
<feature type="transmembrane region" description="Helical" evidence="1">
    <location>
        <begin position="175"/>
        <end position="195"/>
    </location>
</feature>
<dbReference type="AlphaFoldDB" id="A0A543B092"/>
<feature type="transmembrane region" description="Helical" evidence="1">
    <location>
        <begin position="243"/>
        <end position="263"/>
    </location>
</feature>
<sequence length="336" mass="35804">MNPTVERYLERAVSGVAVSDRADAARELRGAIEDDVHDRMDAGLTEDAAVTTVLEDFGDPLDIAARYRSTPLGLISSARYSAWRTLVRLLLGIVVPLVAGTILIIEIDQGASLAGLLWAVTVAVVETVVHVTFWTTLVFVGVDRWAPPPTKTTVPWSVAYLPQVSTGPQVGPIEAILWAGSALLGIAFVVGQRFVSPLSDSEGPIPILAPSEWDLWWPVVIGVLAATAVTAILVGVRGRWTTGLIHVTVALNLALAVPVLWLLGSGRALNPAFTDSLGPAVADLGWDMGATPGDALTAVLIVLVSVSLVWELASAAAQSHRVRLKKIDNEWKDENR</sequence>
<evidence type="ECO:0000313" key="2">
    <source>
        <dbReference type="EMBL" id="TQL78257.1"/>
    </source>
</evidence>
<dbReference type="EMBL" id="VFOW01000001">
    <property type="protein sequence ID" value="TQL78257.1"/>
    <property type="molecule type" value="Genomic_DNA"/>
</dbReference>
<dbReference type="InParanoid" id="A0A543B092"/>
<accession>A0A543B092</accession>
<comment type="caution">
    <text evidence="2">The sequence shown here is derived from an EMBL/GenBank/DDBJ whole genome shotgun (WGS) entry which is preliminary data.</text>
</comment>
<dbReference type="Proteomes" id="UP000317043">
    <property type="component" value="Unassembled WGS sequence"/>
</dbReference>
<evidence type="ECO:0000256" key="1">
    <source>
        <dbReference type="SAM" id="Phobius"/>
    </source>
</evidence>
<protein>
    <submittedName>
        <fullName evidence="2">Uncharacterized protein</fullName>
    </submittedName>
</protein>
<name>A0A543B092_9ACTN</name>
<proteinExistence type="predicted"/>
<feature type="transmembrane region" description="Helical" evidence="1">
    <location>
        <begin position="295"/>
        <end position="317"/>
    </location>
</feature>
<dbReference type="OrthoDB" id="3171769at2"/>
<organism evidence="2 3">
    <name type="scientific">Stackebrandtia endophytica</name>
    <dbReference type="NCBI Taxonomy" id="1496996"/>
    <lineage>
        <taxon>Bacteria</taxon>
        <taxon>Bacillati</taxon>
        <taxon>Actinomycetota</taxon>
        <taxon>Actinomycetes</taxon>
        <taxon>Glycomycetales</taxon>
        <taxon>Glycomycetaceae</taxon>
        <taxon>Stackebrandtia</taxon>
    </lineage>
</organism>
<keyword evidence="1" id="KW-0472">Membrane</keyword>
<keyword evidence="1" id="KW-1133">Transmembrane helix</keyword>
<keyword evidence="3" id="KW-1185">Reference proteome</keyword>
<keyword evidence="1" id="KW-0812">Transmembrane</keyword>
<dbReference type="RefSeq" id="WP_142042420.1">
    <property type="nucleotide sequence ID" value="NZ_JBHTGS010000004.1"/>
</dbReference>